<evidence type="ECO:0000256" key="7">
    <source>
        <dbReference type="HAMAP-Rule" id="MF_00473"/>
    </source>
</evidence>
<sequence>MTTGARQRAWAALADHWQDLQATRIDEMFTADPRRFQGWSVALDDMLLDISKTKLDGRALDLLADLARAAGVPQRLEAMFAGETVNATENRAALHPVLRAPDQAPRHVDGRDVKAAVAAEDARVRAFAEGVRDGTIAGRDGEPITDVINIGIGGSHLGPALAVRSLRPYRDGPRVHFVANADGADVSDTLRGRDPRRTLIIVSSKSFTTTETLANARTAWAWSARALGEEGVAGHFAAVTAATDKAAAFGIPAERVFRMWDWVGGRYSVWGAVGLPAMIALGTDAFDAFRAGAAAMDAHVREAPLTRNMPVLLALVGVWHANVCGYPTRAVLPYDHRLNRLPGYLQQLDMESNGKAVSADGAALTGHSGPIVWGEVGTNAQHAFFQLLHQGTRIVPCEFLVAADGHEPDARDHHDLLVANCFAQARALMRGRCRAETETLLRQQGMDAHTAARLAPHRSFAGDRPSTMLLYRRLDPFTLGRIIALYEHRVVIEGTIWGVNPFDQWGVELGKELATSLHGRVAAREGAPDADPSTDGLLGWRARLADGEGA</sequence>
<dbReference type="GO" id="GO:0048029">
    <property type="term" value="F:monosaccharide binding"/>
    <property type="evidence" value="ECO:0007669"/>
    <property type="project" value="TreeGrafter"/>
</dbReference>
<evidence type="ECO:0000313" key="10">
    <source>
        <dbReference type="Proteomes" id="UP000199415"/>
    </source>
</evidence>
<dbReference type="PANTHER" id="PTHR11469:SF1">
    <property type="entry name" value="GLUCOSE-6-PHOSPHATE ISOMERASE"/>
    <property type="match status" value="1"/>
</dbReference>
<keyword evidence="7" id="KW-0963">Cytoplasm</keyword>
<comment type="subcellular location">
    <subcellularLocation>
        <location evidence="7">Cytoplasm</location>
    </subcellularLocation>
</comment>
<dbReference type="UniPathway" id="UPA00109">
    <property type="reaction ID" value="UER00181"/>
</dbReference>
<comment type="similarity">
    <text evidence="2 7 8">Belongs to the GPI family.</text>
</comment>
<dbReference type="PROSITE" id="PS00765">
    <property type="entry name" value="P_GLUCOSE_ISOMERASE_1"/>
    <property type="match status" value="1"/>
</dbReference>
<proteinExistence type="inferred from homology"/>
<dbReference type="PROSITE" id="PS51463">
    <property type="entry name" value="P_GLUCOSE_ISOMERASE_3"/>
    <property type="match status" value="1"/>
</dbReference>
<dbReference type="GO" id="GO:0051156">
    <property type="term" value="P:glucose 6-phosphate metabolic process"/>
    <property type="evidence" value="ECO:0007669"/>
    <property type="project" value="TreeGrafter"/>
</dbReference>
<dbReference type="EC" id="5.3.1.9" evidence="7"/>
<gene>
    <name evidence="7" type="primary">pgi</name>
    <name evidence="9" type="ORF">SAMN05216241_102464</name>
</gene>
<accession>A0A1G7P7I2</accession>
<dbReference type="OrthoDB" id="140919at2"/>
<dbReference type="InterPro" id="IPR018189">
    <property type="entry name" value="Phosphoglucose_isomerase_CS"/>
</dbReference>
<dbReference type="InterPro" id="IPR023096">
    <property type="entry name" value="G6P_Isomerase_C"/>
</dbReference>
<evidence type="ECO:0000256" key="5">
    <source>
        <dbReference type="ARBA" id="ARBA00023235"/>
    </source>
</evidence>
<evidence type="ECO:0000256" key="3">
    <source>
        <dbReference type="ARBA" id="ARBA00022432"/>
    </source>
</evidence>
<protein>
    <recommendedName>
        <fullName evidence="7">Glucose-6-phosphate isomerase</fullName>
        <shortName evidence="7">GPI</shortName>
        <ecNumber evidence="7">5.3.1.9</ecNumber>
    </recommendedName>
    <alternativeName>
        <fullName evidence="7">Phosphoglucose isomerase</fullName>
        <shortName evidence="7">PGI</shortName>
    </alternativeName>
    <alternativeName>
        <fullName evidence="7">Phosphohexose isomerase</fullName>
        <shortName evidence="7">PHI</shortName>
    </alternativeName>
</protein>
<dbReference type="Gene3D" id="3.40.50.10490">
    <property type="entry name" value="Glucose-6-phosphate isomerase like protein, domain 1"/>
    <property type="match status" value="2"/>
</dbReference>
<comment type="function">
    <text evidence="7">Catalyzes the reversible isomerization of glucose-6-phosphate to fructose-6-phosphate.</text>
</comment>
<dbReference type="InterPro" id="IPR035476">
    <property type="entry name" value="SIS_PGI_1"/>
</dbReference>
<dbReference type="InterPro" id="IPR035482">
    <property type="entry name" value="SIS_PGI_2"/>
</dbReference>
<name>A0A1G7P7I2_9PROT</name>
<dbReference type="STRING" id="1082479.SAMN05216241_102464"/>
<dbReference type="CDD" id="cd05015">
    <property type="entry name" value="SIS_PGI_1"/>
    <property type="match status" value="1"/>
</dbReference>
<evidence type="ECO:0000256" key="2">
    <source>
        <dbReference type="ARBA" id="ARBA00006604"/>
    </source>
</evidence>
<reference evidence="9 10" key="1">
    <citation type="submission" date="2016-10" db="EMBL/GenBank/DDBJ databases">
        <authorList>
            <person name="de Groot N.N."/>
        </authorList>
    </citation>
    <scope>NUCLEOTIDE SEQUENCE [LARGE SCALE GENOMIC DNA]</scope>
    <source>
        <strain evidence="9 10">DSM 25584</strain>
    </source>
</reference>
<dbReference type="InterPro" id="IPR001672">
    <property type="entry name" value="G6P_Isomerase"/>
</dbReference>
<dbReference type="UniPathway" id="UPA00138"/>
<comment type="pathway">
    <text evidence="1 7 8">Carbohydrate degradation; glycolysis; D-glyceraldehyde 3-phosphate and glycerone phosphate from D-glucose: step 2/4.</text>
</comment>
<dbReference type="EMBL" id="FNCE01000002">
    <property type="protein sequence ID" value="SDF82262.1"/>
    <property type="molecule type" value="Genomic_DNA"/>
</dbReference>
<evidence type="ECO:0000256" key="6">
    <source>
        <dbReference type="ARBA" id="ARBA00029321"/>
    </source>
</evidence>
<comment type="pathway">
    <text evidence="7">Carbohydrate biosynthesis; gluconeogenesis.</text>
</comment>
<dbReference type="PRINTS" id="PR00662">
    <property type="entry name" value="G6PISOMERASE"/>
</dbReference>
<dbReference type="RefSeq" id="WP_090019066.1">
    <property type="nucleotide sequence ID" value="NZ_FNCE01000002.1"/>
</dbReference>
<organism evidence="9 10">
    <name type="scientific">Limimonas halophila</name>
    <dbReference type="NCBI Taxonomy" id="1082479"/>
    <lineage>
        <taxon>Bacteria</taxon>
        <taxon>Pseudomonadati</taxon>
        <taxon>Pseudomonadota</taxon>
        <taxon>Alphaproteobacteria</taxon>
        <taxon>Rhodospirillales</taxon>
        <taxon>Rhodovibrionaceae</taxon>
        <taxon>Limimonas</taxon>
    </lineage>
</organism>
<dbReference type="PANTHER" id="PTHR11469">
    <property type="entry name" value="GLUCOSE-6-PHOSPHATE ISOMERASE"/>
    <property type="match status" value="1"/>
</dbReference>
<evidence type="ECO:0000313" key="9">
    <source>
        <dbReference type="EMBL" id="SDF82262.1"/>
    </source>
</evidence>
<feature type="active site" evidence="7">
    <location>
        <position position="511"/>
    </location>
</feature>
<dbReference type="Gene3D" id="1.10.1390.10">
    <property type="match status" value="1"/>
</dbReference>
<evidence type="ECO:0000256" key="1">
    <source>
        <dbReference type="ARBA" id="ARBA00004926"/>
    </source>
</evidence>
<dbReference type="Pfam" id="PF00342">
    <property type="entry name" value="PGI"/>
    <property type="match status" value="1"/>
</dbReference>
<keyword evidence="5 7" id="KW-0413">Isomerase</keyword>
<keyword evidence="3 7" id="KW-0312">Gluconeogenesis</keyword>
<feature type="active site" evidence="7">
    <location>
        <position position="382"/>
    </location>
</feature>
<dbReference type="PROSITE" id="PS00174">
    <property type="entry name" value="P_GLUCOSE_ISOMERASE_2"/>
    <property type="match status" value="1"/>
</dbReference>
<keyword evidence="10" id="KW-1185">Reference proteome</keyword>
<dbReference type="SUPFAM" id="SSF53697">
    <property type="entry name" value="SIS domain"/>
    <property type="match status" value="1"/>
</dbReference>
<dbReference type="InterPro" id="IPR046348">
    <property type="entry name" value="SIS_dom_sf"/>
</dbReference>
<dbReference type="AlphaFoldDB" id="A0A1G7P7I2"/>
<feature type="active site" description="Proton donor" evidence="7">
    <location>
        <position position="351"/>
    </location>
</feature>
<keyword evidence="4 7" id="KW-0324">Glycolysis</keyword>
<dbReference type="Proteomes" id="UP000199415">
    <property type="component" value="Unassembled WGS sequence"/>
</dbReference>
<dbReference type="GO" id="GO:0006094">
    <property type="term" value="P:gluconeogenesis"/>
    <property type="evidence" value="ECO:0007669"/>
    <property type="project" value="UniProtKB-UniRule"/>
</dbReference>
<evidence type="ECO:0000256" key="4">
    <source>
        <dbReference type="ARBA" id="ARBA00023152"/>
    </source>
</evidence>
<dbReference type="GO" id="GO:0097367">
    <property type="term" value="F:carbohydrate derivative binding"/>
    <property type="evidence" value="ECO:0007669"/>
    <property type="project" value="InterPro"/>
</dbReference>
<dbReference type="HAMAP" id="MF_00473">
    <property type="entry name" value="G6P_isomerase"/>
    <property type="match status" value="1"/>
</dbReference>
<dbReference type="NCBIfam" id="NF001211">
    <property type="entry name" value="PRK00179.1"/>
    <property type="match status" value="1"/>
</dbReference>
<dbReference type="GO" id="GO:0005829">
    <property type="term" value="C:cytosol"/>
    <property type="evidence" value="ECO:0007669"/>
    <property type="project" value="TreeGrafter"/>
</dbReference>
<dbReference type="GO" id="GO:0006096">
    <property type="term" value="P:glycolytic process"/>
    <property type="evidence" value="ECO:0007669"/>
    <property type="project" value="UniProtKB-UniRule"/>
</dbReference>
<dbReference type="CDD" id="cd05016">
    <property type="entry name" value="SIS_PGI_2"/>
    <property type="match status" value="1"/>
</dbReference>
<comment type="catalytic activity">
    <reaction evidence="6 7 8">
        <text>alpha-D-glucose 6-phosphate = beta-D-fructose 6-phosphate</text>
        <dbReference type="Rhea" id="RHEA:11816"/>
        <dbReference type="ChEBI" id="CHEBI:57634"/>
        <dbReference type="ChEBI" id="CHEBI:58225"/>
        <dbReference type="EC" id="5.3.1.9"/>
    </reaction>
</comment>
<dbReference type="GO" id="GO:0004347">
    <property type="term" value="F:glucose-6-phosphate isomerase activity"/>
    <property type="evidence" value="ECO:0007669"/>
    <property type="project" value="UniProtKB-UniRule"/>
</dbReference>
<evidence type="ECO:0000256" key="8">
    <source>
        <dbReference type="RuleBase" id="RU000612"/>
    </source>
</evidence>